<evidence type="ECO:0000256" key="1">
    <source>
        <dbReference type="ARBA" id="ARBA00022801"/>
    </source>
</evidence>
<feature type="chain" id="PRO_5022033972" evidence="2">
    <location>
        <begin position="23"/>
        <end position="556"/>
    </location>
</feature>
<dbReference type="NCBIfam" id="TIGR00976">
    <property type="entry name" value="CocE_NonD"/>
    <property type="match status" value="2"/>
</dbReference>
<proteinExistence type="predicted"/>
<reference evidence="4 5" key="1">
    <citation type="submission" date="2019-03" db="EMBL/GenBank/DDBJ databases">
        <title>Deep-cultivation of Planctomycetes and their phenomic and genomic characterization uncovers novel biology.</title>
        <authorList>
            <person name="Wiegand S."/>
            <person name="Jogler M."/>
            <person name="Boedeker C."/>
            <person name="Pinto D."/>
            <person name="Vollmers J."/>
            <person name="Rivas-Marin E."/>
            <person name="Kohn T."/>
            <person name="Peeters S.H."/>
            <person name="Heuer A."/>
            <person name="Rast P."/>
            <person name="Oberbeckmann S."/>
            <person name="Bunk B."/>
            <person name="Jeske O."/>
            <person name="Meyerdierks A."/>
            <person name="Storesund J.E."/>
            <person name="Kallscheuer N."/>
            <person name="Luecker S."/>
            <person name="Lage O.M."/>
            <person name="Pohl T."/>
            <person name="Merkel B.J."/>
            <person name="Hornburger P."/>
            <person name="Mueller R.-W."/>
            <person name="Bruemmer F."/>
            <person name="Labrenz M."/>
            <person name="Spormann A.M."/>
            <person name="Op den Camp H."/>
            <person name="Overmann J."/>
            <person name="Amann R."/>
            <person name="Jetten M.S.M."/>
            <person name="Mascher T."/>
            <person name="Medema M.H."/>
            <person name="Devos D.P."/>
            <person name="Kaster A.-K."/>
            <person name="Ovreas L."/>
            <person name="Rohde M."/>
            <person name="Galperin M.Y."/>
            <person name="Jogler C."/>
        </authorList>
    </citation>
    <scope>NUCLEOTIDE SEQUENCE [LARGE SCALE GENOMIC DNA]</scope>
    <source>
        <strain evidence="4 5">Enr17</strain>
    </source>
</reference>
<keyword evidence="2" id="KW-0732">Signal</keyword>
<dbReference type="Gene3D" id="2.60.120.260">
    <property type="entry name" value="Galactose-binding domain-like"/>
    <property type="match status" value="1"/>
</dbReference>
<dbReference type="Pfam" id="PF02129">
    <property type="entry name" value="Peptidase_S15"/>
    <property type="match status" value="2"/>
</dbReference>
<evidence type="ECO:0000313" key="4">
    <source>
        <dbReference type="EMBL" id="QDV52796.1"/>
    </source>
</evidence>
<evidence type="ECO:0000259" key="3">
    <source>
        <dbReference type="SMART" id="SM00939"/>
    </source>
</evidence>
<sequence precursor="true">MRKLANACLMMMLLLLFTPVLSAQEAPPLEFEKGVNEKHVMIPMRDGVKLSAYLYYPKGKGPWPVLMEQRYASLRSTGARRAFAEMAGHDYVVCAVNFRGSQKSEGTWVGYRDLQWGEKRDGYDVVEWLAKQPWSTGKIGTFGSSQGGYAQNYLAVTQPPHLVCQFMIDTGLSLYHEGYFIGGAAKPNRFKGMDRVCRVAAHNRALMKEWFSHPDYDEYWKDEDCTLHFDKMNVPCFTVGSWYDYMCVGSIQSYIGRQHKGGPNSRGQQKLYIGPWLHGRTNKGNKVAEMLYPKNASFDVVAEMIRWFDHYLKGVENGITKDPNVRYYVMGAVGEPSAPGNFWRSADDWPIPVTETPYYLQPGGKLSTKKPTAGDSFTQLIADPLNPAKIEGRGFPGARDARVVEQQENVLTFTTDTLEEAVEWTGNVKAELLVSSSAKDTDFIVRVTDVYPDGRSILIIDMIRRARYRDGFEQQKLMEPGHVYKVGFNIGWLSQIFNKGHKIRVTVASTGAPFYEPNPNTGEPITIEFPEKVVVAKNKIHHSPKQASRILAPVNP</sequence>
<keyword evidence="5" id="KW-1185">Reference proteome</keyword>
<dbReference type="InterPro" id="IPR005674">
    <property type="entry name" value="CocE/Ser_esterase"/>
</dbReference>
<dbReference type="InterPro" id="IPR013736">
    <property type="entry name" value="Xaa-Pro_dipept_C"/>
</dbReference>
<dbReference type="InterPro" id="IPR008979">
    <property type="entry name" value="Galactose-bd-like_sf"/>
</dbReference>
<dbReference type="EMBL" id="CP037452">
    <property type="protein sequence ID" value="QDV52796.1"/>
    <property type="molecule type" value="Genomic_DNA"/>
</dbReference>
<dbReference type="RefSeq" id="WP_232100828.1">
    <property type="nucleotide sequence ID" value="NZ_CP037452.1"/>
</dbReference>
<feature type="domain" description="Xaa-Pro dipeptidyl-peptidase C-terminal" evidence="3">
    <location>
        <begin position="305"/>
        <end position="551"/>
    </location>
</feature>
<dbReference type="InterPro" id="IPR029058">
    <property type="entry name" value="AB_hydrolase_fold"/>
</dbReference>
<name>A0A518II75_9PLAN</name>
<protein>
    <submittedName>
        <fullName evidence="4">Cocaine esterase</fullName>
        <ecNumber evidence="4">3.1.1.84</ecNumber>
    </submittedName>
</protein>
<dbReference type="Pfam" id="PF08530">
    <property type="entry name" value="PepX_C"/>
    <property type="match status" value="1"/>
</dbReference>
<dbReference type="EC" id="3.1.1.84" evidence="4"/>
<dbReference type="SUPFAM" id="SSF49785">
    <property type="entry name" value="Galactose-binding domain-like"/>
    <property type="match status" value="1"/>
</dbReference>
<keyword evidence="1 4" id="KW-0378">Hydrolase</keyword>
<accession>A0A518II75</accession>
<dbReference type="KEGG" id="gfm:Enr17x_48650"/>
<dbReference type="Gene3D" id="3.40.50.1820">
    <property type="entry name" value="alpha/beta hydrolase"/>
    <property type="match status" value="1"/>
</dbReference>
<dbReference type="AlphaFoldDB" id="A0A518II75"/>
<evidence type="ECO:0000256" key="2">
    <source>
        <dbReference type="SAM" id="SignalP"/>
    </source>
</evidence>
<gene>
    <name evidence="4" type="primary">cocE_1</name>
    <name evidence="4" type="ORF">Enr17x_48650</name>
</gene>
<dbReference type="Proteomes" id="UP000318313">
    <property type="component" value="Chromosome"/>
</dbReference>
<dbReference type="SUPFAM" id="SSF53474">
    <property type="entry name" value="alpha/beta-Hydrolases"/>
    <property type="match status" value="1"/>
</dbReference>
<dbReference type="SMART" id="SM00939">
    <property type="entry name" value="PepX_C"/>
    <property type="match status" value="1"/>
</dbReference>
<evidence type="ECO:0000313" key="5">
    <source>
        <dbReference type="Proteomes" id="UP000318313"/>
    </source>
</evidence>
<organism evidence="4 5">
    <name type="scientific">Gimesia fumaroli</name>
    <dbReference type="NCBI Taxonomy" id="2527976"/>
    <lineage>
        <taxon>Bacteria</taxon>
        <taxon>Pseudomonadati</taxon>
        <taxon>Planctomycetota</taxon>
        <taxon>Planctomycetia</taxon>
        <taxon>Planctomycetales</taxon>
        <taxon>Planctomycetaceae</taxon>
        <taxon>Gimesia</taxon>
    </lineage>
</organism>
<dbReference type="GO" id="GO:0008239">
    <property type="term" value="F:dipeptidyl-peptidase activity"/>
    <property type="evidence" value="ECO:0007669"/>
    <property type="project" value="InterPro"/>
</dbReference>
<dbReference type="InterPro" id="IPR000383">
    <property type="entry name" value="Xaa-Pro-like_dom"/>
</dbReference>
<feature type="signal peptide" evidence="2">
    <location>
        <begin position="1"/>
        <end position="22"/>
    </location>
</feature>